<evidence type="ECO:0000259" key="1">
    <source>
        <dbReference type="Pfam" id="PF00535"/>
    </source>
</evidence>
<reference evidence="2 3" key="1">
    <citation type="submission" date="2017-06" db="EMBL/GenBank/DDBJ databases">
        <title>Yangia sp. YSBP01 complete genome sequence.</title>
        <authorList>
            <person name="Woo J.-H."/>
            <person name="Kim H.-S."/>
        </authorList>
    </citation>
    <scope>NUCLEOTIDE SEQUENCE [LARGE SCALE GENOMIC DNA]</scope>
    <source>
        <strain evidence="2 3">YSBP01</strain>
        <plasmid evidence="2 3">unnamed4</plasmid>
    </source>
</reference>
<dbReference type="GO" id="GO:0016758">
    <property type="term" value="F:hexosyltransferase activity"/>
    <property type="evidence" value="ECO:0007669"/>
    <property type="project" value="UniProtKB-ARBA"/>
</dbReference>
<dbReference type="OrthoDB" id="5291101at2"/>
<keyword evidence="2" id="KW-0808">Transferase</keyword>
<dbReference type="RefSeq" id="WP_108970820.1">
    <property type="nucleotide sequence ID" value="NZ_CP022194.1"/>
</dbReference>
<dbReference type="PANTHER" id="PTHR22916:SF56">
    <property type="entry name" value="GLYCOSYL TRANSFERASE"/>
    <property type="match status" value="1"/>
</dbReference>
<proteinExistence type="predicted"/>
<sequence>MPRLTIGLITYNGADKIRRSIDSLLDQSYTDLELLIFDNASTDGTTEICQDYAARDPRVRHVRHPETIPQSANFRGVLMAAETELFMWATDDDNWRPDFATNCIRELDSHPNAVAACTKVRFRKPDGQEDPARGTFTITGTPEERVRTYFSNPRDSARLFGVYRTEGLKRAYPADVNVFGYDWLVVGLSMLEGDHIEAEGTELIRTANPPGKYFEKFTRHFVREEGLFGQLSYILPLLPLSREIKRNLPAPAWRAARGKVLRLNLHQSLMLLKWKYPAFEGLFRALRSVDRTVGNS</sequence>
<dbReference type="SUPFAM" id="SSF53448">
    <property type="entry name" value="Nucleotide-diphospho-sugar transferases"/>
    <property type="match status" value="1"/>
</dbReference>
<dbReference type="KEGG" id="ypac:CEW88_23450"/>
<dbReference type="Pfam" id="PF00535">
    <property type="entry name" value="Glycos_transf_2"/>
    <property type="match status" value="1"/>
</dbReference>
<evidence type="ECO:0000313" key="2">
    <source>
        <dbReference type="EMBL" id="AWI86724.1"/>
    </source>
</evidence>
<organism evidence="2 3">
    <name type="scientific">Alloyangia pacifica</name>
    <dbReference type="NCBI Taxonomy" id="311180"/>
    <lineage>
        <taxon>Bacteria</taxon>
        <taxon>Pseudomonadati</taxon>
        <taxon>Pseudomonadota</taxon>
        <taxon>Alphaproteobacteria</taxon>
        <taxon>Rhodobacterales</taxon>
        <taxon>Roseobacteraceae</taxon>
        <taxon>Alloyangia</taxon>
    </lineage>
</organism>
<geneLocation type="plasmid" evidence="2 3">
    <name>unnamed4</name>
</geneLocation>
<dbReference type="AlphaFoldDB" id="A0A2U8HLW9"/>
<dbReference type="CDD" id="cd00761">
    <property type="entry name" value="Glyco_tranf_GTA_type"/>
    <property type="match status" value="1"/>
</dbReference>
<keyword evidence="2" id="KW-0614">Plasmid</keyword>
<accession>A0A2U8HLW9</accession>
<dbReference type="InterPro" id="IPR001173">
    <property type="entry name" value="Glyco_trans_2-like"/>
</dbReference>
<feature type="domain" description="Glycosyltransferase 2-like" evidence="1">
    <location>
        <begin position="6"/>
        <end position="149"/>
    </location>
</feature>
<dbReference type="InterPro" id="IPR029044">
    <property type="entry name" value="Nucleotide-diphossugar_trans"/>
</dbReference>
<dbReference type="Proteomes" id="UP000244915">
    <property type="component" value="Plasmid unnamed4"/>
</dbReference>
<protein>
    <submittedName>
        <fullName evidence="2">Glycosyl transferase</fullName>
    </submittedName>
</protein>
<dbReference type="EMBL" id="CP022194">
    <property type="protein sequence ID" value="AWI86724.1"/>
    <property type="molecule type" value="Genomic_DNA"/>
</dbReference>
<gene>
    <name evidence="2" type="ORF">CEW88_23450</name>
</gene>
<evidence type="ECO:0000313" key="3">
    <source>
        <dbReference type="Proteomes" id="UP000244915"/>
    </source>
</evidence>
<dbReference type="PANTHER" id="PTHR22916">
    <property type="entry name" value="GLYCOSYLTRANSFERASE"/>
    <property type="match status" value="1"/>
</dbReference>
<dbReference type="Gene3D" id="3.90.550.10">
    <property type="entry name" value="Spore Coat Polysaccharide Biosynthesis Protein SpsA, Chain A"/>
    <property type="match status" value="1"/>
</dbReference>
<name>A0A2U8HLW9_9RHOB</name>